<dbReference type="Pfam" id="PF14769">
    <property type="entry name" value="CLAMP"/>
    <property type="match status" value="1"/>
</dbReference>
<dbReference type="InterPro" id="IPR032727">
    <property type="entry name" value="CLAMP"/>
</dbReference>
<accession>A0AAD9J9Z3</accession>
<evidence type="ECO:0000256" key="1">
    <source>
        <dbReference type="SAM" id="MobiDB-lite"/>
    </source>
</evidence>
<keyword evidence="3" id="KW-1185">Reference proteome</keyword>
<dbReference type="PANTHER" id="PTHR28457:SF2">
    <property type="entry name" value="SIMILAR TO 4930578I06RIK PROTEIN"/>
    <property type="match status" value="1"/>
</dbReference>
<name>A0AAD9J9Z3_9ANNE</name>
<comment type="caution">
    <text evidence="2">The sequence shown here is derived from an EMBL/GenBank/DDBJ whole genome shotgun (WGS) entry which is preliminary data.</text>
</comment>
<sequence length="218" mass="25652">MAKISSTEVRIVASCERPKGVNLLQQALGWEPFDEADKPSLAILLDFHYDNLMFCVKKGFPWQQISILVDMAAVVAEQCKGKSLSEAIKIYQKQCYLYSSSTSEQYIKQFTEYFFETFMRNYQLYQYVFNIEQEPMIIKVNAHIETPTAPLPFTESKPLKVWDYEQKLKEVETAEEKRHKEHEEEEIQIKREQEDAHQKMLEKLQNVEKPVEREASIL</sequence>
<proteinExistence type="predicted"/>
<evidence type="ECO:0000313" key="3">
    <source>
        <dbReference type="Proteomes" id="UP001208570"/>
    </source>
</evidence>
<protein>
    <submittedName>
        <fullName evidence="2">Uncharacterized protein</fullName>
    </submittedName>
</protein>
<dbReference type="PANTHER" id="PTHR28457">
    <property type="entry name" value="COILED-COIL DOMAIN-CONTAINING PROTEIN 189"/>
    <property type="match status" value="1"/>
</dbReference>
<dbReference type="EMBL" id="JAODUP010000455">
    <property type="protein sequence ID" value="KAK2149352.1"/>
    <property type="molecule type" value="Genomic_DNA"/>
</dbReference>
<dbReference type="Proteomes" id="UP001208570">
    <property type="component" value="Unassembled WGS sequence"/>
</dbReference>
<evidence type="ECO:0000313" key="2">
    <source>
        <dbReference type="EMBL" id="KAK2149352.1"/>
    </source>
</evidence>
<gene>
    <name evidence="2" type="ORF">LSH36_456g00029</name>
</gene>
<feature type="region of interest" description="Disordered" evidence="1">
    <location>
        <begin position="172"/>
        <end position="192"/>
    </location>
</feature>
<reference evidence="2" key="1">
    <citation type="journal article" date="2023" name="Mol. Biol. Evol.">
        <title>Third-Generation Sequencing Reveals the Adaptive Role of the Epigenome in Three Deep-Sea Polychaetes.</title>
        <authorList>
            <person name="Perez M."/>
            <person name="Aroh O."/>
            <person name="Sun Y."/>
            <person name="Lan Y."/>
            <person name="Juniper S.K."/>
            <person name="Young C.R."/>
            <person name="Angers B."/>
            <person name="Qian P.Y."/>
        </authorList>
    </citation>
    <scope>NUCLEOTIDE SEQUENCE</scope>
    <source>
        <strain evidence="2">P08H-3</strain>
    </source>
</reference>
<organism evidence="2 3">
    <name type="scientific">Paralvinella palmiformis</name>
    <dbReference type="NCBI Taxonomy" id="53620"/>
    <lineage>
        <taxon>Eukaryota</taxon>
        <taxon>Metazoa</taxon>
        <taxon>Spiralia</taxon>
        <taxon>Lophotrochozoa</taxon>
        <taxon>Annelida</taxon>
        <taxon>Polychaeta</taxon>
        <taxon>Sedentaria</taxon>
        <taxon>Canalipalpata</taxon>
        <taxon>Terebellida</taxon>
        <taxon>Terebelliformia</taxon>
        <taxon>Alvinellidae</taxon>
        <taxon>Paralvinella</taxon>
    </lineage>
</organism>
<dbReference type="AlphaFoldDB" id="A0AAD9J9Z3"/>